<dbReference type="PANTHER" id="PTHR22893">
    <property type="entry name" value="NADH OXIDOREDUCTASE-RELATED"/>
    <property type="match status" value="1"/>
</dbReference>
<dbReference type="STRING" id="857566.A0A1E3PMW7"/>
<dbReference type="OrthoDB" id="276546at2759"/>
<name>A0A1E3PMW7_9ASCO</name>
<keyword evidence="3" id="KW-0285">Flavoprotein</keyword>
<evidence type="ECO:0000256" key="2">
    <source>
        <dbReference type="ARBA" id="ARBA00005979"/>
    </source>
</evidence>
<dbReference type="Proteomes" id="UP000095009">
    <property type="component" value="Unassembled WGS sequence"/>
</dbReference>
<dbReference type="GO" id="GO:0016491">
    <property type="term" value="F:oxidoreductase activity"/>
    <property type="evidence" value="ECO:0007669"/>
    <property type="project" value="InterPro"/>
</dbReference>
<comment type="similarity">
    <text evidence="2">Belongs to the NADH:flavin oxidoreductase/NADH oxidase family.</text>
</comment>
<gene>
    <name evidence="5" type="ORF">NADFUDRAFT_41399</name>
</gene>
<dbReference type="PANTHER" id="PTHR22893:SF91">
    <property type="entry name" value="NADPH DEHYDROGENASE 2-RELATED"/>
    <property type="match status" value="1"/>
</dbReference>
<keyword evidence="6" id="KW-1185">Reference proteome</keyword>
<accession>A0A1E3PMW7</accession>
<evidence type="ECO:0000256" key="1">
    <source>
        <dbReference type="ARBA" id="ARBA00001917"/>
    </source>
</evidence>
<reference evidence="5 6" key="1">
    <citation type="journal article" date="2016" name="Proc. Natl. Acad. Sci. U.S.A.">
        <title>Comparative genomics of biotechnologically important yeasts.</title>
        <authorList>
            <person name="Riley R."/>
            <person name="Haridas S."/>
            <person name="Wolfe K.H."/>
            <person name="Lopes M.R."/>
            <person name="Hittinger C.T."/>
            <person name="Goeker M."/>
            <person name="Salamov A.A."/>
            <person name="Wisecaver J.H."/>
            <person name="Long T.M."/>
            <person name="Calvey C.H."/>
            <person name="Aerts A.L."/>
            <person name="Barry K.W."/>
            <person name="Choi C."/>
            <person name="Clum A."/>
            <person name="Coughlan A.Y."/>
            <person name="Deshpande S."/>
            <person name="Douglass A.P."/>
            <person name="Hanson S.J."/>
            <person name="Klenk H.-P."/>
            <person name="LaButti K.M."/>
            <person name="Lapidus A."/>
            <person name="Lindquist E.A."/>
            <person name="Lipzen A.M."/>
            <person name="Meier-Kolthoff J.P."/>
            <person name="Ohm R.A."/>
            <person name="Otillar R.P."/>
            <person name="Pangilinan J.L."/>
            <person name="Peng Y."/>
            <person name="Rokas A."/>
            <person name="Rosa C.A."/>
            <person name="Scheuner C."/>
            <person name="Sibirny A.A."/>
            <person name="Slot J.C."/>
            <person name="Stielow J.B."/>
            <person name="Sun H."/>
            <person name="Kurtzman C.P."/>
            <person name="Blackwell M."/>
            <person name="Grigoriev I.V."/>
            <person name="Jeffries T.W."/>
        </authorList>
    </citation>
    <scope>NUCLEOTIDE SEQUENCE [LARGE SCALE GENOMIC DNA]</scope>
    <source>
        <strain evidence="5 6">DSM 6958</strain>
    </source>
</reference>
<dbReference type="GO" id="GO:0010181">
    <property type="term" value="F:FMN binding"/>
    <property type="evidence" value="ECO:0007669"/>
    <property type="project" value="InterPro"/>
</dbReference>
<feature type="domain" description="NADH:flavin oxidoreductase/NADH oxidase N-terminal" evidence="4">
    <location>
        <begin position="110"/>
        <end position="203"/>
    </location>
</feature>
<keyword evidence="3" id="KW-0288">FMN</keyword>
<dbReference type="InterPro" id="IPR001155">
    <property type="entry name" value="OxRdtase_FMN_N"/>
</dbReference>
<dbReference type="Gene3D" id="3.20.20.70">
    <property type="entry name" value="Aldolase class I"/>
    <property type="match status" value="1"/>
</dbReference>
<evidence type="ECO:0000259" key="4">
    <source>
        <dbReference type="Pfam" id="PF00724"/>
    </source>
</evidence>
<dbReference type="InterPro" id="IPR013785">
    <property type="entry name" value="Aldolase_TIM"/>
</dbReference>
<evidence type="ECO:0000256" key="3">
    <source>
        <dbReference type="ARBA" id="ARBA00022643"/>
    </source>
</evidence>
<proteinExistence type="inferred from homology"/>
<dbReference type="Pfam" id="PF00724">
    <property type="entry name" value="Oxidored_FMN"/>
    <property type="match status" value="2"/>
</dbReference>
<dbReference type="SUPFAM" id="SSF51395">
    <property type="entry name" value="FMN-linked oxidoreductases"/>
    <property type="match status" value="1"/>
</dbReference>
<protein>
    <submittedName>
        <fullName evidence="5">FMN-linked oxidoreductase</fullName>
    </submittedName>
</protein>
<dbReference type="AlphaFoldDB" id="A0A1E3PMW7"/>
<sequence>MTKNSNLTPALFTPVKVVMSMFPDLWNQQVEAWKTVTDNVHEKKSIIFAQIIEIHNSNGYLLDQFIHNVSNTRTVKYGGSIENRARLPLEVIDELIEAFKKELRCSYEEAAAKLEKRAQDEKRLAYIHLIKPRVNLAYGAKSNFANASNSWNYLFWQGVLRAGGYTLQEASDDAENNQNTLIGFGRYGISNPGFVDRLEKGIEFNSYDRNTFCRSADRVLSTSYTDYPFHHKTM</sequence>
<evidence type="ECO:0000313" key="6">
    <source>
        <dbReference type="Proteomes" id="UP000095009"/>
    </source>
</evidence>
<evidence type="ECO:0000313" key="5">
    <source>
        <dbReference type="EMBL" id="ODQ66775.1"/>
    </source>
</evidence>
<dbReference type="EMBL" id="KV454408">
    <property type="protein sequence ID" value="ODQ66775.1"/>
    <property type="molecule type" value="Genomic_DNA"/>
</dbReference>
<organism evidence="5 6">
    <name type="scientific">Nadsonia fulvescens var. elongata DSM 6958</name>
    <dbReference type="NCBI Taxonomy" id="857566"/>
    <lineage>
        <taxon>Eukaryota</taxon>
        <taxon>Fungi</taxon>
        <taxon>Dikarya</taxon>
        <taxon>Ascomycota</taxon>
        <taxon>Saccharomycotina</taxon>
        <taxon>Dipodascomycetes</taxon>
        <taxon>Dipodascales</taxon>
        <taxon>Dipodascales incertae sedis</taxon>
        <taxon>Nadsonia</taxon>
    </lineage>
</organism>
<feature type="domain" description="NADH:flavin oxidoreductase/NADH oxidase N-terminal" evidence="4">
    <location>
        <begin position="50"/>
        <end position="101"/>
    </location>
</feature>
<dbReference type="InterPro" id="IPR045247">
    <property type="entry name" value="Oye-like"/>
</dbReference>
<comment type="cofactor">
    <cofactor evidence="1">
        <name>FMN</name>
        <dbReference type="ChEBI" id="CHEBI:58210"/>
    </cofactor>
</comment>